<organism evidence="1 2">
    <name type="scientific">Anaerostipes butyraticus</name>
    <dbReference type="NCBI Taxonomy" id="645466"/>
    <lineage>
        <taxon>Bacteria</taxon>
        <taxon>Bacillati</taxon>
        <taxon>Bacillota</taxon>
        <taxon>Clostridia</taxon>
        <taxon>Lachnospirales</taxon>
        <taxon>Lachnospiraceae</taxon>
        <taxon>Anaerostipes</taxon>
    </lineage>
</organism>
<proteinExistence type="predicted"/>
<dbReference type="Proteomes" id="UP000613208">
    <property type="component" value="Unassembled WGS sequence"/>
</dbReference>
<name>A0A916Q9F8_9FIRM</name>
<evidence type="ECO:0000313" key="2">
    <source>
        <dbReference type="Proteomes" id="UP000613208"/>
    </source>
</evidence>
<accession>A0A916Q9F8</accession>
<gene>
    <name evidence="1" type="ORF">ANBU17_06160</name>
</gene>
<sequence>MIERFGGCFPVAPVYVIYCTNPWVTMKQRQYNPGKTAYDIDKMRTEIKKKAGEAFSSFFAKIE</sequence>
<reference evidence="1" key="1">
    <citation type="submission" date="2020-06" db="EMBL/GenBank/DDBJ databases">
        <title>Characterization of fructooligosaccharide metabolism and fructooligosaccharide-degrading enzymes in human commensal butyrate producers.</title>
        <authorList>
            <person name="Tanno H."/>
            <person name="Fujii T."/>
            <person name="Hirano K."/>
            <person name="Maeno S."/>
            <person name="Tonozuka T."/>
            <person name="Sakamoto M."/>
            <person name="Ohkuma M."/>
            <person name="Tochio T."/>
            <person name="Endo A."/>
        </authorList>
    </citation>
    <scope>NUCLEOTIDE SEQUENCE</scope>
    <source>
        <strain evidence="1">JCM 17466</strain>
    </source>
</reference>
<keyword evidence="2" id="KW-1185">Reference proteome</keyword>
<dbReference type="AlphaFoldDB" id="A0A916Q9F8"/>
<comment type="caution">
    <text evidence="1">The sequence shown here is derived from an EMBL/GenBank/DDBJ whole genome shotgun (WGS) entry which is preliminary data.</text>
</comment>
<evidence type="ECO:0000313" key="1">
    <source>
        <dbReference type="EMBL" id="GFO84269.1"/>
    </source>
</evidence>
<protein>
    <submittedName>
        <fullName evidence="1">Uncharacterized protein</fullName>
    </submittedName>
</protein>
<dbReference type="EMBL" id="BLYI01000013">
    <property type="protein sequence ID" value="GFO84269.1"/>
    <property type="molecule type" value="Genomic_DNA"/>
</dbReference>